<evidence type="ECO:0000256" key="8">
    <source>
        <dbReference type="ARBA" id="ARBA00031347"/>
    </source>
</evidence>
<evidence type="ECO:0000256" key="7">
    <source>
        <dbReference type="ARBA" id="ARBA00023136"/>
    </source>
</evidence>
<keyword evidence="7" id="KW-0472">Membrane</keyword>
<evidence type="ECO:0000313" key="10">
    <source>
        <dbReference type="EMBL" id="WBW72808.1"/>
    </source>
</evidence>
<dbReference type="Proteomes" id="UP001212411">
    <property type="component" value="Chromosome 1"/>
</dbReference>
<feature type="coiled-coil region" evidence="9">
    <location>
        <begin position="24"/>
        <end position="51"/>
    </location>
</feature>
<keyword evidence="6" id="KW-0333">Golgi apparatus</keyword>
<evidence type="ECO:0000256" key="2">
    <source>
        <dbReference type="ARBA" id="ARBA00006419"/>
    </source>
</evidence>
<proteinExistence type="inferred from homology"/>
<dbReference type="GO" id="GO:0017119">
    <property type="term" value="C:Golgi transport complex"/>
    <property type="evidence" value="ECO:0007669"/>
    <property type="project" value="InterPro"/>
</dbReference>
<dbReference type="GO" id="GO:0000139">
    <property type="term" value="C:Golgi membrane"/>
    <property type="evidence" value="ECO:0007669"/>
    <property type="project" value="UniProtKB-SubCell"/>
</dbReference>
<accession>A0AAE9WBE1</accession>
<sequence>MAQTEKYRASHTESYLQELIGRPFRDIKTEKEQLKRKAETLDQEKLSYLQSNYKTLVELAESQAATKALLSNTQEISVNIYGKKDVLHNIASQNQDFLSSISVHHQQALLMHRMQHQVSSILKIPELMDSCIHKEYFSEALEFQGLAYRLRDRFGSNAVIQDLVYQVETLSEKLSAKFLLQLQKPLKQYTLIKIVTYLRVTSKLSEAEIKYIFLFNAWQQLQTSLKNLIPLLDYNNPELYLKRYLQVIRDRAFSLLFQYQSVFYESTTLYTDPVSSTIDGANLPSNETSALPGLDRESLQSFSQNILSLFVNKIVKEICYVLEIFFPRIHETTARSSLLLQLYYCNQSLTKVGTDMTIHLYKILGKEWLNMLISQAEEKPL</sequence>
<dbReference type="InterPro" id="IPR007255">
    <property type="entry name" value="COG8"/>
</dbReference>
<gene>
    <name evidence="10" type="primary">cog8</name>
    <name evidence="10" type="ORF">SOMG_00906</name>
</gene>
<dbReference type="RefSeq" id="XP_056037051.1">
    <property type="nucleotide sequence ID" value="XM_056179699.1"/>
</dbReference>
<comment type="similarity">
    <text evidence="2">Belongs to the COG8 family.</text>
</comment>
<dbReference type="Pfam" id="PF04124">
    <property type="entry name" value="Dor1"/>
    <property type="match status" value="1"/>
</dbReference>
<dbReference type="SUPFAM" id="SSF74788">
    <property type="entry name" value="Cullin repeat-like"/>
    <property type="match status" value="1"/>
</dbReference>
<dbReference type="InterPro" id="IPR016159">
    <property type="entry name" value="Cullin_repeat-like_dom_sf"/>
</dbReference>
<dbReference type="GeneID" id="80874388"/>
<evidence type="ECO:0000256" key="6">
    <source>
        <dbReference type="ARBA" id="ARBA00023034"/>
    </source>
</evidence>
<evidence type="ECO:0000256" key="1">
    <source>
        <dbReference type="ARBA" id="ARBA00004395"/>
    </source>
</evidence>
<dbReference type="AlphaFoldDB" id="A0AAE9WBE1"/>
<evidence type="ECO:0000313" key="11">
    <source>
        <dbReference type="Proteomes" id="UP001212411"/>
    </source>
</evidence>
<keyword evidence="11" id="KW-1185">Reference proteome</keyword>
<organism evidence="10 11">
    <name type="scientific">Schizosaccharomyces osmophilus</name>
    <dbReference type="NCBI Taxonomy" id="2545709"/>
    <lineage>
        <taxon>Eukaryota</taxon>
        <taxon>Fungi</taxon>
        <taxon>Dikarya</taxon>
        <taxon>Ascomycota</taxon>
        <taxon>Taphrinomycotina</taxon>
        <taxon>Schizosaccharomycetes</taxon>
        <taxon>Schizosaccharomycetales</taxon>
        <taxon>Schizosaccharomycetaceae</taxon>
        <taxon>Schizosaccharomyces</taxon>
    </lineage>
</organism>
<keyword evidence="4" id="KW-0813">Transport</keyword>
<reference evidence="10 11" key="1">
    <citation type="journal article" date="2023" name="G3 (Bethesda)">
        <title>A high-quality reference genome for the fission yeast Schizosaccharomyces osmophilus.</title>
        <authorList>
            <person name="Jia G.S."/>
            <person name="Zhang W.C."/>
            <person name="Liang Y."/>
            <person name="Liu X.H."/>
            <person name="Rhind N."/>
            <person name="Pidoux A."/>
            <person name="Brysch-Herzberg M."/>
            <person name="Du L.L."/>
        </authorList>
    </citation>
    <scope>NUCLEOTIDE SEQUENCE [LARGE SCALE GENOMIC DNA]</scope>
    <source>
        <strain evidence="10 11">CBS 15793</strain>
    </source>
</reference>
<keyword evidence="9" id="KW-0175">Coiled coil</keyword>
<protein>
    <recommendedName>
        <fullName evidence="3">Conserved oligomeric Golgi complex subunit 8</fullName>
    </recommendedName>
    <alternativeName>
        <fullName evidence="8">Component of oligomeric Golgi complex 8</fullName>
    </alternativeName>
</protein>
<dbReference type="KEGG" id="som:SOMG_00906"/>
<dbReference type="PANTHER" id="PTHR21311">
    <property type="entry name" value="CONSERVED OLIGOMERIC GOLGI COMPLEX COMPONENT 8"/>
    <property type="match status" value="1"/>
</dbReference>
<evidence type="ECO:0000256" key="5">
    <source>
        <dbReference type="ARBA" id="ARBA00022927"/>
    </source>
</evidence>
<comment type="subcellular location">
    <subcellularLocation>
        <location evidence="1">Golgi apparatus membrane</location>
        <topology evidence="1">Peripheral membrane protein</topology>
    </subcellularLocation>
</comment>
<keyword evidence="5" id="KW-0653">Protein transport</keyword>
<evidence type="ECO:0000256" key="4">
    <source>
        <dbReference type="ARBA" id="ARBA00022448"/>
    </source>
</evidence>
<evidence type="ECO:0000256" key="3">
    <source>
        <dbReference type="ARBA" id="ARBA00020983"/>
    </source>
</evidence>
<name>A0AAE9WBE1_9SCHI</name>
<dbReference type="GO" id="GO:0006891">
    <property type="term" value="P:intra-Golgi vesicle-mediated transport"/>
    <property type="evidence" value="ECO:0007669"/>
    <property type="project" value="TreeGrafter"/>
</dbReference>
<evidence type="ECO:0000256" key="9">
    <source>
        <dbReference type="SAM" id="Coils"/>
    </source>
</evidence>
<dbReference type="EMBL" id="CP115611">
    <property type="protein sequence ID" value="WBW72808.1"/>
    <property type="molecule type" value="Genomic_DNA"/>
</dbReference>
<dbReference type="GO" id="GO:0015031">
    <property type="term" value="P:protein transport"/>
    <property type="evidence" value="ECO:0007669"/>
    <property type="project" value="UniProtKB-KW"/>
</dbReference>
<dbReference type="PANTHER" id="PTHR21311:SF0">
    <property type="entry name" value="CONSERVED OLIGOMERIC GOLGI COMPLEX SUBUNIT 8"/>
    <property type="match status" value="1"/>
</dbReference>